<evidence type="ECO:0008006" key="3">
    <source>
        <dbReference type="Google" id="ProtNLM"/>
    </source>
</evidence>
<dbReference type="AlphaFoldDB" id="A0AA91SQP5"/>
<organism evidence="1 2">
    <name type="scientific">Mycolicibacillus koreensis</name>
    <dbReference type="NCBI Taxonomy" id="1069220"/>
    <lineage>
        <taxon>Bacteria</taxon>
        <taxon>Bacillati</taxon>
        <taxon>Actinomycetota</taxon>
        <taxon>Actinomycetes</taxon>
        <taxon>Mycobacteriales</taxon>
        <taxon>Mycobacteriaceae</taxon>
        <taxon>Mycolicibacillus</taxon>
    </lineage>
</organism>
<keyword evidence="2" id="KW-1185">Reference proteome</keyword>
<proteinExistence type="predicted"/>
<accession>A0AA91SQP5</accession>
<comment type="caution">
    <text evidence="1">The sequence shown here is derived from an EMBL/GenBank/DDBJ whole genome shotgun (WGS) entry which is preliminary data.</text>
</comment>
<sequence length="499" mass="54163">MTTVLLGGWAFLVPEGTRPHWWHWTIGGVVLVASLGSWHGQRLATTARRWTAMMWRNRRRRRGAPLPVAEAEECADPDTALQARIVIQLRPQAHMLSTPGDGRDQLPWEFVTSWLDRYGVRIDELTVCSVTATPPPSALRTAVAALVTARTPQRRDTWLTYRLSADNNVAALLARGTTVGAHGEGEGGDVPGRAVLAEVTARRLVAEFRERGWWATVHDRQAPLPRFVAPSARRRRECWTGTEHSDGFRAVYTVDPQRVAAIIDQLPTLTAKATWMTVTIRPHPGQAYGVEACLGTVTPTRPPRVPLAGLRGFHGLHHLAAKALTVHGFEAGDEVPRPAGTGSAVVDLGSVEWPTAAAGVPLGRNRSRQPIYLGVQSAEPVRITVTGTSEFHVGIVGRLALSGLPIAIYTAIPNRWTQLANHAAPQQVLLNPSTATEDTIVVTDGSVDPPIATGAFTVALRRPQNAPAPPTTVVITQDRRKDLLTVTTPRGAEWLSTQL</sequence>
<name>A0AA91SQP5_9MYCO</name>
<gene>
    <name evidence="1" type="ORF">B8W67_15510</name>
</gene>
<protein>
    <recommendedName>
        <fullName evidence="3">Type VII secretion protein EccE</fullName>
    </recommendedName>
</protein>
<dbReference type="EMBL" id="NCXO01000039">
    <property type="protein sequence ID" value="OSC31907.1"/>
    <property type="molecule type" value="Genomic_DNA"/>
</dbReference>
<evidence type="ECO:0000313" key="2">
    <source>
        <dbReference type="Proteomes" id="UP000193577"/>
    </source>
</evidence>
<evidence type="ECO:0000313" key="1">
    <source>
        <dbReference type="EMBL" id="OSC31907.1"/>
    </source>
</evidence>
<reference evidence="1 2" key="1">
    <citation type="submission" date="2017-04" db="EMBL/GenBank/DDBJ databases">
        <title>The new phylogeny of genus Mycobacterium.</title>
        <authorList>
            <person name="Tortoli E."/>
            <person name="Trovato A."/>
            <person name="Cirillo D.M."/>
        </authorList>
    </citation>
    <scope>NUCLEOTIDE SEQUENCE [LARGE SCALE GENOMIC DNA]</scope>
    <source>
        <strain evidence="1 2">KCTC 19819</strain>
    </source>
</reference>
<dbReference type="Proteomes" id="UP000193577">
    <property type="component" value="Unassembled WGS sequence"/>
</dbReference>